<keyword evidence="3 4" id="KW-0949">S-adenosyl-L-methionine</keyword>
<dbReference type="PANTHER" id="PTHR24422:SF19">
    <property type="entry name" value="CHEMOTAXIS PROTEIN METHYLTRANSFERASE"/>
    <property type="match status" value="1"/>
</dbReference>
<dbReference type="PROSITE" id="PS50123">
    <property type="entry name" value="CHER"/>
    <property type="match status" value="1"/>
</dbReference>
<dbReference type="Pfam" id="PF03705">
    <property type="entry name" value="CheR_N"/>
    <property type="match status" value="1"/>
</dbReference>
<dbReference type="CDD" id="cd02440">
    <property type="entry name" value="AdoMet_MTases"/>
    <property type="match status" value="1"/>
</dbReference>
<protein>
    <recommendedName>
        <fullName evidence="4">Chemotaxis protein methyltransferase</fullName>
        <ecNumber evidence="4">2.1.1.80</ecNumber>
    </recommendedName>
</protein>
<proteinExistence type="predicted"/>
<sequence>MVHPPVPPDIPFSDADFRALASFAREHFGLSLSDSKKPLVHARIQKRLRARSAKDFSQYMRLVQDTEGGDERDALISALTTNVTNFFREAHHFDALRTELAPVLRQKAKRGERIRLWSAGCSTGQEPFSMAMALLEVLPETAARDIRILATDLDRAVVERGATGRFSAQDIAAIPESMRARWLRPVTDIANMSEIAEPIRRIVRFAVLNLVEDWPFEGPFDAIFCRNVAIYFDQHTQQTLWKRMADKLAPGGLLCIGHSERVTGPGLGQLTSVGVTTYRKDRGNRTEPTGRGET</sequence>
<comment type="caution">
    <text evidence="6">The sequence shown here is derived from an EMBL/GenBank/DDBJ whole genome shotgun (WGS) entry which is preliminary data.</text>
</comment>
<dbReference type="InterPro" id="IPR026024">
    <property type="entry name" value="Chemotaxis_MeTrfase_CheR"/>
</dbReference>
<comment type="function">
    <text evidence="4">Methylation of the membrane-bound methyl-accepting chemotaxis proteins (MCP) to form gamma-glutamyl methyl ester residues in MCP.</text>
</comment>
<dbReference type="RefSeq" id="WP_217778248.1">
    <property type="nucleotide sequence ID" value="NZ_JAHRWL010000001.1"/>
</dbReference>
<evidence type="ECO:0000256" key="2">
    <source>
        <dbReference type="ARBA" id="ARBA00022679"/>
    </source>
</evidence>
<evidence type="ECO:0000256" key="4">
    <source>
        <dbReference type="PIRNR" id="PIRNR000410"/>
    </source>
</evidence>
<keyword evidence="2 4" id="KW-0808">Transferase</keyword>
<evidence type="ECO:0000313" key="6">
    <source>
        <dbReference type="EMBL" id="MBV2358611.1"/>
    </source>
</evidence>
<dbReference type="SMART" id="SM00138">
    <property type="entry name" value="MeTrc"/>
    <property type="match status" value="1"/>
</dbReference>
<dbReference type="InterPro" id="IPR022641">
    <property type="entry name" value="CheR_N"/>
</dbReference>
<dbReference type="Pfam" id="PF01739">
    <property type="entry name" value="CheR"/>
    <property type="match status" value="1"/>
</dbReference>
<keyword evidence="1 4" id="KW-0489">Methyltransferase</keyword>
<name>A0ABS6N3M4_9RHOB</name>
<feature type="domain" description="CheR-type methyltransferase" evidence="5">
    <location>
        <begin position="5"/>
        <end position="283"/>
    </location>
</feature>
<keyword evidence="7" id="KW-1185">Reference proteome</keyword>
<dbReference type="InterPro" id="IPR050903">
    <property type="entry name" value="Bact_Chemotaxis_MeTrfase"/>
</dbReference>
<gene>
    <name evidence="6" type="ORF">KUH32_02400</name>
</gene>
<dbReference type="EMBL" id="JAHRWL010000001">
    <property type="protein sequence ID" value="MBV2358611.1"/>
    <property type="molecule type" value="Genomic_DNA"/>
</dbReference>
<comment type="catalytic activity">
    <reaction evidence="4">
        <text>L-glutamyl-[protein] + S-adenosyl-L-methionine = [protein]-L-glutamate 5-O-methyl ester + S-adenosyl-L-homocysteine</text>
        <dbReference type="Rhea" id="RHEA:24452"/>
        <dbReference type="Rhea" id="RHEA-COMP:10208"/>
        <dbReference type="Rhea" id="RHEA-COMP:10311"/>
        <dbReference type="ChEBI" id="CHEBI:29973"/>
        <dbReference type="ChEBI" id="CHEBI:57856"/>
        <dbReference type="ChEBI" id="CHEBI:59789"/>
        <dbReference type="ChEBI" id="CHEBI:82795"/>
        <dbReference type="EC" id="2.1.1.80"/>
    </reaction>
</comment>
<accession>A0ABS6N3M4</accession>
<evidence type="ECO:0000313" key="7">
    <source>
        <dbReference type="Proteomes" id="UP001166293"/>
    </source>
</evidence>
<evidence type="ECO:0000259" key="5">
    <source>
        <dbReference type="PROSITE" id="PS50123"/>
    </source>
</evidence>
<dbReference type="InterPro" id="IPR022642">
    <property type="entry name" value="CheR_C"/>
</dbReference>
<dbReference type="PANTHER" id="PTHR24422">
    <property type="entry name" value="CHEMOTAXIS PROTEIN METHYLTRANSFERASE"/>
    <property type="match status" value="1"/>
</dbReference>
<dbReference type="PIRSF" id="PIRSF000410">
    <property type="entry name" value="CheR"/>
    <property type="match status" value="1"/>
</dbReference>
<dbReference type="Proteomes" id="UP001166293">
    <property type="component" value="Unassembled WGS sequence"/>
</dbReference>
<evidence type="ECO:0000256" key="1">
    <source>
        <dbReference type="ARBA" id="ARBA00022603"/>
    </source>
</evidence>
<dbReference type="EC" id="2.1.1.80" evidence="4"/>
<evidence type="ECO:0000256" key="3">
    <source>
        <dbReference type="ARBA" id="ARBA00022691"/>
    </source>
</evidence>
<organism evidence="6 7">
    <name type="scientific">Thalassococcus arenae</name>
    <dbReference type="NCBI Taxonomy" id="2851652"/>
    <lineage>
        <taxon>Bacteria</taxon>
        <taxon>Pseudomonadati</taxon>
        <taxon>Pseudomonadota</taxon>
        <taxon>Alphaproteobacteria</taxon>
        <taxon>Rhodobacterales</taxon>
        <taxon>Roseobacteraceae</taxon>
        <taxon>Thalassococcus</taxon>
    </lineage>
</organism>
<reference evidence="6" key="1">
    <citation type="submission" date="2021-06" db="EMBL/GenBank/DDBJ databases">
        <title>Thalassococcus sp. CAU 1522 isolated from sea sand, Republic of Korea.</title>
        <authorList>
            <person name="Kim W."/>
        </authorList>
    </citation>
    <scope>NUCLEOTIDE SEQUENCE</scope>
    <source>
        <strain evidence="6">CAU 1522</strain>
    </source>
</reference>
<dbReference type="InterPro" id="IPR000780">
    <property type="entry name" value="CheR_MeTrfase"/>
</dbReference>